<sequence length="525" mass="57693">MKMAKKRRGQRESERTVEGIDAIGEDVLQNILSRLPALSFASAACVSRSWNKICKRVLSRPKLTSALSLKSSEQEAVHEVLEKVLSEPIRPHFAIAYIGPSFNSQLTHYLINKKLGSRIPVITSMGHGIIGRDASSNDFKEIQWQTTVDDETGAGVNSSVNRHCGIVLTVGYVPGLKVAVVPLLRSVEGPPVFLVDDFVTNIREYTTSVSGCTSPAGIIMFGDQETDMKPILDKMDYAMSKETVIVGDAGCQILYGGRCVDTTHGLYYTWDAGALLFVRDRDKPHGVGETCFHMALSSGVSSIGPIYKADSVRERRDEFSTWLTAKREGSNLKLDGGTLLDTIYDEMGDRSPNAALYIGVTKRRKCSIGLEKVRWITSQEFHEVQEGDDEYLYVNGTGIRTGDSFHFYFSDSGSALSSCNAVSNNLRRLKQDCDHEKGVTAYGKKEVFGGLIFSCCGRGESFFGHPNVDSTPFLENFPEVTLSGTFSAGEIGRGDSHNESSVRCCLHVFSTVYLIMSYTPALPDQ</sequence>
<name>A0ABC8UQ53_9AQUA</name>
<protein>
    <recommendedName>
        <fullName evidence="6">F-box/LRR-repeat protein</fullName>
    </recommendedName>
</protein>
<reference evidence="4 5" key="1">
    <citation type="submission" date="2024-02" db="EMBL/GenBank/DDBJ databases">
        <authorList>
            <person name="Vignale AGUSTIN F."/>
            <person name="Sosa J E."/>
            <person name="Modenutti C."/>
        </authorList>
    </citation>
    <scope>NUCLEOTIDE SEQUENCE [LARGE SCALE GENOMIC DNA]</scope>
</reference>
<dbReference type="Gene3D" id="1.20.1280.50">
    <property type="match status" value="1"/>
</dbReference>
<dbReference type="InterPro" id="IPR019494">
    <property type="entry name" value="FIST_C"/>
</dbReference>
<dbReference type="CDD" id="cd09917">
    <property type="entry name" value="F-box_SF"/>
    <property type="match status" value="1"/>
</dbReference>
<organism evidence="4 5">
    <name type="scientific">Ilex paraguariensis</name>
    <name type="common">yerba mate</name>
    <dbReference type="NCBI Taxonomy" id="185542"/>
    <lineage>
        <taxon>Eukaryota</taxon>
        <taxon>Viridiplantae</taxon>
        <taxon>Streptophyta</taxon>
        <taxon>Embryophyta</taxon>
        <taxon>Tracheophyta</taxon>
        <taxon>Spermatophyta</taxon>
        <taxon>Magnoliopsida</taxon>
        <taxon>eudicotyledons</taxon>
        <taxon>Gunneridae</taxon>
        <taxon>Pentapetalae</taxon>
        <taxon>asterids</taxon>
        <taxon>campanulids</taxon>
        <taxon>Aquifoliales</taxon>
        <taxon>Aquifoliaceae</taxon>
        <taxon>Ilex</taxon>
    </lineage>
</organism>
<evidence type="ECO:0000313" key="4">
    <source>
        <dbReference type="EMBL" id="CAK9183191.1"/>
    </source>
</evidence>
<dbReference type="Pfam" id="PF00646">
    <property type="entry name" value="F-box"/>
    <property type="match status" value="1"/>
</dbReference>
<dbReference type="PANTHER" id="PTHR14939:SF5">
    <property type="entry name" value="F-BOX ONLY PROTEIN 22"/>
    <property type="match status" value="1"/>
</dbReference>
<feature type="domain" description="FIST C-domain" evidence="2">
    <location>
        <begin position="339"/>
        <end position="494"/>
    </location>
</feature>
<dbReference type="EMBL" id="CAUOFW020008547">
    <property type="protein sequence ID" value="CAK9183191.1"/>
    <property type="molecule type" value="Genomic_DNA"/>
</dbReference>
<evidence type="ECO:0000313" key="3">
    <source>
        <dbReference type="EMBL" id="CAK9183190.1"/>
    </source>
</evidence>
<evidence type="ECO:0000313" key="5">
    <source>
        <dbReference type="Proteomes" id="UP001642360"/>
    </source>
</evidence>
<dbReference type="Proteomes" id="UP001642360">
    <property type="component" value="Unassembled WGS sequence"/>
</dbReference>
<dbReference type="EMBL" id="CAUOFW020008547">
    <property type="protein sequence ID" value="CAK9183190.1"/>
    <property type="molecule type" value="Genomic_DNA"/>
</dbReference>
<accession>A0ABC8UQ53</accession>
<feature type="domain" description="F-box" evidence="1">
    <location>
        <begin position="23"/>
        <end position="63"/>
    </location>
</feature>
<dbReference type="SMART" id="SM01204">
    <property type="entry name" value="FIST_C"/>
    <property type="match status" value="1"/>
</dbReference>
<dbReference type="SUPFAM" id="SSF81383">
    <property type="entry name" value="F-box domain"/>
    <property type="match status" value="1"/>
</dbReference>
<keyword evidence="5" id="KW-1185">Reference proteome</keyword>
<dbReference type="AlphaFoldDB" id="A0ABC8UQ53"/>
<comment type="caution">
    <text evidence="4">The sequence shown here is derived from an EMBL/GenBank/DDBJ whole genome shotgun (WGS) entry which is preliminary data.</text>
</comment>
<dbReference type="SMART" id="SM00256">
    <property type="entry name" value="FBOX"/>
    <property type="match status" value="1"/>
</dbReference>
<dbReference type="PANTHER" id="PTHR14939">
    <property type="entry name" value="F-BOX ONLY PROTEIN 22"/>
    <property type="match status" value="1"/>
</dbReference>
<dbReference type="InterPro" id="IPR036047">
    <property type="entry name" value="F-box-like_dom_sf"/>
</dbReference>
<evidence type="ECO:0008006" key="6">
    <source>
        <dbReference type="Google" id="ProtNLM"/>
    </source>
</evidence>
<proteinExistence type="predicted"/>
<evidence type="ECO:0000259" key="2">
    <source>
        <dbReference type="SMART" id="SM01204"/>
    </source>
</evidence>
<dbReference type="InterPro" id="IPR001810">
    <property type="entry name" value="F-box_dom"/>
</dbReference>
<evidence type="ECO:0000259" key="1">
    <source>
        <dbReference type="SMART" id="SM00256"/>
    </source>
</evidence>
<gene>
    <name evidence="3" type="ORF">ILEXP_LOCUS53441</name>
    <name evidence="4" type="ORF">ILEXP_LOCUS53442</name>
</gene>